<dbReference type="EMBL" id="JACXLD010000001">
    <property type="protein sequence ID" value="MBD2857469.1"/>
    <property type="molecule type" value="Genomic_DNA"/>
</dbReference>
<sequence length="261" mass="29535">MSDDDSYPRNPDYGKGCYRRRILLSASEGQTRGDLEDDNHGFCVTVRHDGQYITAIEAETRRTPFTTCSGAGDPLQKLVGLKLTDNSAELILQTQPQANCTHLFDLSILAICQTARFLNTGESQRQYDIRLEDQQAEGSANCEIFRDGQRIHHWQTRDWVIQSPSALAGKVLFKGFKDWASQTFSGDEAEAAFALQKGYFVGNARQYNLRSLIGETADSHREYMYGVCYTYTSPQIEKAVRITDSIRDFTDTPEQLLRFSN</sequence>
<evidence type="ECO:0000313" key="1">
    <source>
        <dbReference type="EMBL" id="MBD2857469.1"/>
    </source>
</evidence>
<dbReference type="AlphaFoldDB" id="A0A927BYP2"/>
<accession>A0A927BYP2</accession>
<gene>
    <name evidence="1" type="ORF">IB286_00520</name>
</gene>
<keyword evidence="2" id="KW-1185">Reference proteome</keyword>
<dbReference type="Pfam" id="PF11136">
    <property type="entry name" value="DUF2889"/>
    <property type="match status" value="1"/>
</dbReference>
<evidence type="ECO:0000313" key="2">
    <source>
        <dbReference type="Proteomes" id="UP000610558"/>
    </source>
</evidence>
<proteinExistence type="predicted"/>
<dbReference type="InterPro" id="IPR021312">
    <property type="entry name" value="DUF2889"/>
</dbReference>
<dbReference type="Proteomes" id="UP000610558">
    <property type="component" value="Unassembled WGS sequence"/>
</dbReference>
<comment type="caution">
    <text evidence="1">The sequence shown here is derived from an EMBL/GenBank/DDBJ whole genome shotgun (WGS) entry which is preliminary data.</text>
</comment>
<protein>
    <submittedName>
        <fullName evidence="1">DUF2889 domain-containing protein</fullName>
    </submittedName>
</protein>
<reference evidence="1" key="1">
    <citation type="submission" date="2020-09" db="EMBL/GenBank/DDBJ databases">
        <authorList>
            <person name="Yoon J.-W."/>
        </authorList>
    </citation>
    <scope>NUCLEOTIDE SEQUENCE</scope>
    <source>
        <strain evidence="1">KMU-158</strain>
    </source>
</reference>
<organism evidence="1 2">
    <name type="scientific">Spongiibacter pelagi</name>
    <dbReference type="NCBI Taxonomy" id="2760804"/>
    <lineage>
        <taxon>Bacteria</taxon>
        <taxon>Pseudomonadati</taxon>
        <taxon>Pseudomonadota</taxon>
        <taxon>Gammaproteobacteria</taxon>
        <taxon>Cellvibrionales</taxon>
        <taxon>Spongiibacteraceae</taxon>
        <taxon>Spongiibacter</taxon>
    </lineage>
</organism>
<name>A0A927BYP2_9GAMM</name>
<dbReference type="RefSeq" id="WP_190761710.1">
    <property type="nucleotide sequence ID" value="NZ_JACXLD010000001.1"/>
</dbReference>